<name>A0A8E6B9D9_9BACT</name>
<dbReference type="SUPFAM" id="SSF50465">
    <property type="entry name" value="EF-Tu/eEF-1alpha/eIF2-gamma C-terminal domain"/>
    <property type="match status" value="1"/>
</dbReference>
<dbReference type="PANTHER" id="PTHR43721">
    <property type="entry name" value="ELONGATION FACTOR TU-RELATED"/>
    <property type="match status" value="1"/>
</dbReference>
<dbReference type="Proteomes" id="UP000676194">
    <property type="component" value="Chromosome"/>
</dbReference>
<comment type="function">
    <text evidence="7">Translation factor necessary for the incorporation of selenocysteine into proteins. It probably replaces EF-Tu for the insertion of selenocysteine directed by the UGA codon. SelB binds GTP and GDP.</text>
</comment>
<dbReference type="Pfam" id="PF25461">
    <property type="entry name" value="Beta-barrel_SelB"/>
    <property type="match status" value="1"/>
</dbReference>
<evidence type="ECO:0000256" key="1">
    <source>
        <dbReference type="ARBA" id="ARBA00004496"/>
    </source>
</evidence>
<dbReference type="InterPro" id="IPR004161">
    <property type="entry name" value="EFTu-like_2"/>
</dbReference>
<dbReference type="InterPro" id="IPR050055">
    <property type="entry name" value="EF-Tu_GTPase"/>
</dbReference>
<dbReference type="InterPro" id="IPR031157">
    <property type="entry name" value="G_TR_CS"/>
</dbReference>
<dbReference type="Pfam" id="PF03144">
    <property type="entry name" value="GTP_EFTU_D2"/>
    <property type="match status" value="1"/>
</dbReference>
<evidence type="ECO:0000256" key="6">
    <source>
        <dbReference type="ARBA" id="ARBA00023134"/>
    </source>
</evidence>
<protein>
    <recommendedName>
        <fullName evidence="2">Selenocysteine-specific elongation factor</fullName>
    </recommendedName>
    <alternativeName>
        <fullName evidence="8">SelB translation factor</fullName>
    </alternativeName>
</protein>
<evidence type="ECO:0000256" key="2">
    <source>
        <dbReference type="ARBA" id="ARBA00015953"/>
    </source>
</evidence>
<evidence type="ECO:0000259" key="9">
    <source>
        <dbReference type="PROSITE" id="PS51722"/>
    </source>
</evidence>
<dbReference type="Pfam" id="PF09107">
    <property type="entry name" value="WHD_3rd_SelB"/>
    <property type="match status" value="1"/>
</dbReference>
<comment type="subcellular location">
    <subcellularLocation>
        <location evidence="1">Cytoplasm</location>
    </subcellularLocation>
</comment>
<dbReference type="Gene3D" id="2.40.30.10">
    <property type="entry name" value="Translation factors"/>
    <property type="match status" value="1"/>
</dbReference>
<dbReference type="InterPro" id="IPR015191">
    <property type="entry name" value="SelB_WHD4"/>
</dbReference>
<dbReference type="InterPro" id="IPR036390">
    <property type="entry name" value="WH_DNA-bd_sf"/>
</dbReference>
<keyword evidence="6" id="KW-0342">GTP-binding</keyword>
<keyword evidence="5" id="KW-0648">Protein biosynthesis</keyword>
<dbReference type="SUPFAM" id="SSF46785">
    <property type="entry name" value="Winged helix' DNA-binding domain"/>
    <property type="match status" value="2"/>
</dbReference>
<dbReference type="InterPro" id="IPR009000">
    <property type="entry name" value="Transl_B-barrel_sf"/>
</dbReference>
<dbReference type="CDD" id="cd04171">
    <property type="entry name" value="SelB"/>
    <property type="match status" value="1"/>
</dbReference>
<dbReference type="InterPro" id="IPR004535">
    <property type="entry name" value="Transl_elong_SelB"/>
</dbReference>
<dbReference type="InterPro" id="IPR027417">
    <property type="entry name" value="P-loop_NTPase"/>
</dbReference>
<dbReference type="GO" id="GO:0001514">
    <property type="term" value="P:selenocysteine incorporation"/>
    <property type="evidence" value="ECO:0007669"/>
    <property type="project" value="InterPro"/>
</dbReference>
<dbReference type="InterPro" id="IPR000795">
    <property type="entry name" value="T_Tr_GTP-bd_dom"/>
</dbReference>
<evidence type="ECO:0000256" key="5">
    <source>
        <dbReference type="ARBA" id="ARBA00022917"/>
    </source>
</evidence>
<proteinExistence type="predicted"/>
<dbReference type="GO" id="GO:0003924">
    <property type="term" value="F:GTPase activity"/>
    <property type="evidence" value="ECO:0007669"/>
    <property type="project" value="InterPro"/>
</dbReference>
<dbReference type="InterPro" id="IPR005225">
    <property type="entry name" value="Small_GTP-bd"/>
</dbReference>
<dbReference type="GO" id="GO:0003723">
    <property type="term" value="F:RNA binding"/>
    <property type="evidence" value="ECO:0007669"/>
    <property type="project" value="InterPro"/>
</dbReference>
<dbReference type="Gene3D" id="1.10.10.2770">
    <property type="match status" value="1"/>
</dbReference>
<evidence type="ECO:0000313" key="10">
    <source>
        <dbReference type="EMBL" id="QVL32973.1"/>
    </source>
</evidence>
<dbReference type="GO" id="GO:0005829">
    <property type="term" value="C:cytosol"/>
    <property type="evidence" value="ECO:0007669"/>
    <property type="project" value="TreeGrafter"/>
</dbReference>
<dbReference type="GO" id="GO:0003746">
    <property type="term" value="F:translation elongation factor activity"/>
    <property type="evidence" value="ECO:0007669"/>
    <property type="project" value="UniProtKB-KW"/>
</dbReference>
<organism evidence="10 11">
    <name type="scientific">Telmatocola sphagniphila</name>
    <dbReference type="NCBI Taxonomy" id="1123043"/>
    <lineage>
        <taxon>Bacteria</taxon>
        <taxon>Pseudomonadati</taxon>
        <taxon>Planctomycetota</taxon>
        <taxon>Planctomycetia</taxon>
        <taxon>Gemmatales</taxon>
        <taxon>Gemmataceae</taxon>
    </lineage>
</organism>
<keyword evidence="11" id="KW-1185">Reference proteome</keyword>
<reference evidence="10" key="1">
    <citation type="submission" date="2021-05" db="EMBL/GenBank/DDBJ databases">
        <title>Complete genome sequence of the cellulolytic planctomycete Telmatocola sphagniphila SP2T and characterization of the first cellulase from planctomycetes.</title>
        <authorList>
            <person name="Rakitin A.L."/>
            <person name="Beletsky A.V."/>
            <person name="Naumoff D.G."/>
            <person name="Kulichevskaya I.S."/>
            <person name="Mardanov A.V."/>
            <person name="Ravin N.V."/>
            <person name="Dedysh S.N."/>
        </authorList>
    </citation>
    <scope>NUCLEOTIDE SEQUENCE</scope>
    <source>
        <strain evidence="10">SP2T</strain>
    </source>
</reference>
<evidence type="ECO:0000256" key="7">
    <source>
        <dbReference type="ARBA" id="ARBA00025526"/>
    </source>
</evidence>
<dbReference type="Gene3D" id="3.40.50.300">
    <property type="entry name" value="P-loop containing nucleotide triphosphate hydrolases"/>
    <property type="match status" value="1"/>
</dbReference>
<dbReference type="PROSITE" id="PS00301">
    <property type="entry name" value="G_TR_1"/>
    <property type="match status" value="1"/>
</dbReference>
<dbReference type="KEGG" id="tsph:KIH39_03385"/>
<dbReference type="EMBL" id="CP074694">
    <property type="protein sequence ID" value="QVL32973.1"/>
    <property type="molecule type" value="Genomic_DNA"/>
</dbReference>
<keyword evidence="3" id="KW-0963">Cytoplasm</keyword>
<keyword evidence="4" id="KW-0547">Nucleotide-binding</keyword>
<dbReference type="CDD" id="cd15491">
    <property type="entry name" value="selB_III"/>
    <property type="match status" value="1"/>
</dbReference>
<feature type="domain" description="Tr-type G" evidence="9">
    <location>
        <begin position="2"/>
        <end position="174"/>
    </location>
</feature>
<sequence>MPRELILGTAGHIDHGKTSLVKALTGVDCDRLPEEKARGITIDIGFAKLDLDGYHLGIVDVPGHERFIRNMLAGATGIDLAILVIAADDGVMPQTREHLEILRLLQLQQGVIALTKTDLVDEITLQLREMEIRELVRDCFLSESPIIRTSATQGNGIRDLKEALKICCDQIEQKQASEWFRLAIDRAFIVQGHGTVVTGSVSSGTLAVGVELEWLPKGQLVRTRSLQNHDQVVSQIQEGMRAAINLVGVPLEEVKRGQELAKPGYLKASKVLSVQLLALKDQRHSIKHRTEARLHIGTAEVMVTVSLLNAELLNPGQSGLAQLFLKESVTAIWGQPFVLRNSSAETTLGGGQVLQPTGLKIRRSQPEMLQWMDRLRSNDIMERAEAVVWFRNYHGLTRVDLVREAGIAPSQLAEVENSLIQNGKWLSIEQTERRILLHRERWDELEERILAVLAKLHSEAPLLSHHDRQKVISQLAYIGDEGLIDWGIEELIRLKKISGDNRRIACSDFKPKLSQNQKKLKDRIIESLRTAGFAPPEPRSFANLAGGNAESLEDIFAVAVAEGLLVRVSHEIYLHADAEASMREAVRQVLASGRGITVAEIRDILGTTRKFAVPLCEYLDRIGFTHREGDLRFLQVANS</sequence>
<keyword evidence="10" id="KW-0251">Elongation factor</keyword>
<dbReference type="RefSeq" id="WP_213497863.1">
    <property type="nucleotide sequence ID" value="NZ_CP074694.1"/>
</dbReference>
<dbReference type="PROSITE" id="PS51722">
    <property type="entry name" value="G_TR_2"/>
    <property type="match status" value="1"/>
</dbReference>
<dbReference type="SUPFAM" id="SSF52540">
    <property type="entry name" value="P-loop containing nucleoside triphosphate hydrolases"/>
    <property type="match status" value="1"/>
</dbReference>
<dbReference type="NCBIfam" id="TIGR00475">
    <property type="entry name" value="selB"/>
    <property type="match status" value="1"/>
</dbReference>
<dbReference type="Gene3D" id="1.10.10.10">
    <property type="entry name" value="Winged helix-like DNA-binding domain superfamily/Winged helix DNA-binding domain"/>
    <property type="match status" value="1"/>
</dbReference>
<dbReference type="GO" id="GO:0005525">
    <property type="term" value="F:GTP binding"/>
    <property type="evidence" value="ECO:0007669"/>
    <property type="project" value="UniProtKB-KW"/>
</dbReference>
<evidence type="ECO:0000256" key="8">
    <source>
        <dbReference type="ARBA" id="ARBA00031615"/>
    </source>
</evidence>
<dbReference type="PANTHER" id="PTHR43721:SF22">
    <property type="entry name" value="ELONGATION FACTOR TU, MITOCHONDRIAL"/>
    <property type="match status" value="1"/>
</dbReference>
<dbReference type="SUPFAM" id="SSF50447">
    <property type="entry name" value="Translation proteins"/>
    <property type="match status" value="1"/>
</dbReference>
<evidence type="ECO:0000313" key="11">
    <source>
        <dbReference type="Proteomes" id="UP000676194"/>
    </source>
</evidence>
<evidence type="ECO:0000256" key="3">
    <source>
        <dbReference type="ARBA" id="ARBA00022490"/>
    </source>
</evidence>
<dbReference type="AlphaFoldDB" id="A0A8E6B9D9"/>
<dbReference type="Pfam" id="PF00009">
    <property type="entry name" value="GTP_EFTU"/>
    <property type="match status" value="1"/>
</dbReference>
<dbReference type="InterPro" id="IPR036388">
    <property type="entry name" value="WH-like_DNA-bd_sf"/>
</dbReference>
<gene>
    <name evidence="10" type="primary">selB</name>
    <name evidence="10" type="ORF">KIH39_03385</name>
</gene>
<dbReference type="InterPro" id="IPR009001">
    <property type="entry name" value="Transl_elong_EF1A/Init_IF2_C"/>
</dbReference>
<evidence type="ECO:0000256" key="4">
    <source>
        <dbReference type="ARBA" id="ARBA00022741"/>
    </source>
</evidence>
<accession>A0A8E6B9D9</accession>
<dbReference type="NCBIfam" id="TIGR00231">
    <property type="entry name" value="small_GTP"/>
    <property type="match status" value="1"/>
</dbReference>
<dbReference type="InterPro" id="IPR057335">
    <property type="entry name" value="Beta-barrel_SelB"/>
</dbReference>